<gene>
    <name evidence="5" type="ORF">AB6A40_002291</name>
</gene>
<comment type="caution">
    <text evidence="5">The sequence shown here is derived from an EMBL/GenBank/DDBJ whole genome shotgun (WGS) entry which is preliminary data.</text>
</comment>
<feature type="repeat" description="ANK" evidence="3">
    <location>
        <begin position="112"/>
        <end position="144"/>
    </location>
</feature>
<dbReference type="PROSITE" id="PS50297">
    <property type="entry name" value="ANK_REP_REGION"/>
    <property type="match status" value="3"/>
</dbReference>
<feature type="repeat" description="ANK" evidence="3">
    <location>
        <begin position="180"/>
        <end position="212"/>
    </location>
</feature>
<proteinExistence type="predicted"/>
<organism evidence="5 6">
    <name type="scientific">Gnathostoma spinigerum</name>
    <dbReference type="NCBI Taxonomy" id="75299"/>
    <lineage>
        <taxon>Eukaryota</taxon>
        <taxon>Metazoa</taxon>
        <taxon>Ecdysozoa</taxon>
        <taxon>Nematoda</taxon>
        <taxon>Chromadorea</taxon>
        <taxon>Rhabditida</taxon>
        <taxon>Spirurina</taxon>
        <taxon>Gnathostomatomorpha</taxon>
        <taxon>Gnathostomatoidea</taxon>
        <taxon>Gnathostomatidae</taxon>
        <taxon>Gnathostoma</taxon>
    </lineage>
</organism>
<evidence type="ECO:0000256" key="4">
    <source>
        <dbReference type="SAM" id="Phobius"/>
    </source>
</evidence>
<keyword evidence="2 3" id="KW-0040">ANK repeat</keyword>
<dbReference type="Pfam" id="PF00023">
    <property type="entry name" value="Ank"/>
    <property type="match status" value="1"/>
</dbReference>
<reference evidence="5 6" key="1">
    <citation type="submission" date="2024-08" db="EMBL/GenBank/DDBJ databases">
        <title>Gnathostoma spinigerum genome.</title>
        <authorList>
            <person name="Gonzalez-Bertolin B."/>
            <person name="Monzon S."/>
            <person name="Zaballos A."/>
            <person name="Jimenez P."/>
            <person name="Dekumyoy P."/>
            <person name="Varona S."/>
            <person name="Cuesta I."/>
            <person name="Sumanam S."/>
            <person name="Adisakwattana P."/>
            <person name="Gasser R.B."/>
            <person name="Hernandez-Gonzalez A."/>
            <person name="Young N.D."/>
            <person name="Perteguer M.J."/>
        </authorList>
    </citation>
    <scope>NUCLEOTIDE SEQUENCE [LARGE SCALE GENOMIC DNA]</scope>
    <source>
        <strain evidence="5">AL3</strain>
        <tissue evidence="5">Liver</tissue>
    </source>
</reference>
<keyword evidence="1" id="KW-0677">Repeat</keyword>
<evidence type="ECO:0000313" key="6">
    <source>
        <dbReference type="Proteomes" id="UP001608902"/>
    </source>
</evidence>
<feature type="repeat" description="ANK" evidence="3">
    <location>
        <begin position="79"/>
        <end position="111"/>
    </location>
</feature>
<keyword evidence="4" id="KW-0472">Membrane</keyword>
<dbReference type="AlphaFoldDB" id="A0ABD6E8F6"/>
<dbReference type="PRINTS" id="PR01415">
    <property type="entry name" value="ANKYRIN"/>
</dbReference>
<accession>A0ABD6E8F6</accession>
<evidence type="ECO:0000256" key="2">
    <source>
        <dbReference type="ARBA" id="ARBA00023043"/>
    </source>
</evidence>
<dbReference type="EMBL" id="JBGFUD010000995">
    <property type="protein sequence ID" value="MFH4975582.1"/>
    <property type="molecule type" value="Genomic_DNA"/>
</dbReference>
<name>A0ABD6E8F6_9BILA</name>
<keyword evidence="4" id="KW-1133">Transmembrane helix</keyword>
<dbReference type="Proteomes" id="UP001608902">
    <property type="component" value="Unassembled WGS sequence"/>
</dbReference>
<dbReference type="InterPro" id="IPR002110">
    <property type="entry name" value="Ankyrin_rpt"/>
</dbReference>
<feature type="transmembrane region" description="Helical" evidence="4">
    <location>
        <begin position="283"/>
        <end position="300"/>
    </location>
</feature>
<evidence type="ECO:0000256" key="3">
    <source>
        <dbReference type="PROSITE-ProRule" id="PRU00023"/>
    </source>
</evidence>
<dbReference type="SMART" id="SM00248">
    <property type="entry name" value="ANK"/>
    <property type="match status" value="6"/>
</dbReference>
<keyword evidence="4" id="KW-0812">Transmembrane</keyword>
<dbReference type="PROSITE" id="PS50088">
    <property type="entry name" value="ANK_REPEAT"/>
    <property type="match status" value="4"/>
</dbReference>
<protein>
    <recommendedName>
        <fullName evidence="7">Palmitoyltransferase</fullName>
    </recommendedName>
</protein>
<evidence type="ECO:0000313" key="5">
    <source>
        <dbReference type="EMBL" id="MFH4975582.1"/>
    </source>
</evidence>
<evidence type="ECO:0000256" key="1">
    <source>
        <dbReference type="ARBA" id="ARBA00022737"/>
    </source>
</evidence>
<dbReference type="Pfam" id="PF12796">
    <property type="entry name" value="Ank_2"/>
    <property type="match status" value="2"/>
</dbReference>
<evidence type="ECO:0008006" key="7">
    <source>
        <dbReference type="Google" id="ProtNLM"/>
    </source>
</evidence>
<dbReference type="PANTHER" id="PTHR24161">
    <property type="entry name" value="ANK_REP_REGION DOMAIN-CONTAINING PROTEIN-RELATED"/>
    <property type="match status" value="1"/>
</dbReference>
<feature type="transmembrane region" description="Helical" evidence="4">
    <location>
        <begin position="257"/>
        <end position="277"/>
    </location>
</feature>
<dbReference type="SUPFAM" id="SSF48403">
    <property type="entry name" value="Ankyrin repeat"/>
    <property type="match status" value="1"/>
</dbReference>
<dbReference type="Gene3D" id="1.25.40.20">
    <property type="entry name" value="Ankyrin repeat-containing domain"/>
    <property type="match status" value="1"/>
</dbReference>
<sequence>MFIHVRWAMEDDMMDARQAAQVGNEERLRHLIESGKCTANSLDTDDCSLLHWAAINNRLSVARLLIEKGCNINAVGGVLASTPLHWASRHGHVHMVALLVVHGADLHYRDVEGFTPLHVAVQFGRTPTAAYLIAAGQHVDERDETMMTPAMWAAYKIPHRDPLRMLIVLGADLSCIDKTYSNTALHWSVLQSNQIAISVLLMYGADPSVRNKDNETPRDIAVRRGDLVSVKKLEKAERARGILPSTFMQCIKENKTFVASGVVIIPFLFMVTVGLLLHLSISYVTKAAAFACLTVVIHFLRPMVYADYFCSVVGTGACPIPQDIAC</sequence>
<dbReference type="PANTHER" id="PTHR24161:SF85">
    <property type="entry name" value="PALMITOYLTRANSFERASE HIP14"/>
    <property type="match status" value="1"/>
</dbReference>
<feature type="repeat" description="ANK" evidence="3">
    <location>
        <begin position="45"/>
        <end position="77"/>
    </location>
</feature>
<keyword evidence="6" id="KW-1185">Reference proteome</keyword>
<dbReference type="InterPro" id="IPR036770">
    <property type="entry name" value="Ankyrin_rpt-contain_sf"/>
</dbReference>